<gene>
    <name evidence="1" type="ORF">AVDCRST_MAG18-497</name>
</gene>
<reference evidence="1" key="1">
    <citation type="submission" date="2020-02" db="EMBL/GenBank/DDBJ databases">
        <authorList>
            <person name="Meier V. D."/>
        </authorList>
    </citation>
    <scope>NUCLEOTIDE SEQUENCE</scope>
    <source>
        <strain evidence="1">AVDCRST_MAG18</strain>
    </source>
</reference>
<proteinExistence type="predicted"/>
<name>A0A6J4UKJ7_9BACT</name>
<accession>A0A6J4UKJ7</accession>
<evidence type="ECO:0000313" key="1">
    <source>
        <dbReference type="EMBL" id="CAA9553419.1"/>
    </source>
</evidence>
<sequence length="343" mass="37439">MMGERSAMERQPGALTRINRRWAEMPGEAREAIGDLLAEPYLRLSYPSAGAFAEAFDVVPGTAAFEAEWRRQATRCKEGLLTAYDPESRVYALCARGRDGALVALATMLTVRGTRETPLTEAIGDAASSVPTLQLLRFAFGPGLGLAAGETPERRIAEFGRICIRQPEELVALVMAGTLSLAQAAYVEERGFDEMFAQSYWRDQALPEPPLAYFGNMKSWMADGLARRGLGLRPLFLHDGAEPTERVLHSGRLSTAYFGQWRGALAPLVPPETLALGTRAAIRRLAREGFADWAALPISLPYLILNNARTTEAMANLAVACGFAAGTVEESYPEGHEYFEGHK</sequence>
<organism evidence="1">
    <name type="scientific">uncultured Thermomicrobiales bacterium</name>
    <dbReference type="NCBI Taxonomy" id="1645740"/>
    <lineage>
        <taxon>Bacteria</taxon>
        <taxon>Pseudomonadati</taxon>
        <taxon>Thermomicrobiota</taxon>
        <taxon>Thermomicrobia</taxon>
        <taxon>Thermomicrobiales</taxon>
        <taxon>environmental samples</taxon>
    </lineage>
</organism>
<dbReference type="AlphaFoldDB" id="A0A6J4UKJ7"/>
<protein>
    <submittedName>
        <fullName evidence="1">Uncharacterized protein</fullName>
    </submittedName>
</protein>
<dbReference type="EMBL" id="CADCWN010000035">
    <property type="protein sequence ID" value="CAA9553419.1"/>
    <property type="molecule type" value="Genomic_DNA"/>
</dbReference>